<protein>
    <submittedName>
        <fullName evidence="3">RNA-binding protein</fullName>
    </submittedName>
</protein>
<dbReference type="Pfam" id="PF21278">
    <property type="entry name" value="YlmH_1st"/>
    <property type="match status" value="1"/>
</dbReference>
<dbReference type="AlphaFoldDB" id="A0A9X3WR00"/>
<dbReference type="InterPro" id="IPR048443">
    <property type="entry name" value="RqcP2_N"/>
</dbReference>
<dbReference type="RefSeq" id="WP_272435421.1">
    <property type="nucleotide sequence ID" value="NZ_JAMQKB010000002.1"/>
</dbReference>
<reference evidence="3" key="1">
    <citation type="submission" date="2022-06" db="EMBL/GenBank/DDBJ databases">
        <title>Aquibacillus sp. a new bacterium isolated from soil saline samples.</title>
        <authorList>
            <person name="Galisteo C."/>
            <person name="De La Haba R."/>
            <person name="Sanchez-Porro C."/>
            <person name="Ventosa A."/>
        </authorList>
    </citation>
    <scope>NUCLEOTIDE SEQUENCE</scope>
    <source>
        <strain evidence="3">3ASR75-11</strain>
    </source>
</reference>
<evidence type="ECO:0000259" key="2">
    <source>
        <dbReference type="SMART" id="SM00363"/>
    </source>
</evidence>
<dbReference type="InterPro" id="IPR002942">
    <property type="entry name" value="S4_RNA-bd"/>
</dbReference>
<dbReference type="SUPFAM" id="SSF55174">
    <property type="entry name" value="Alpha-L RNA-binding motif"/>
    <property type="match status" value="1"/>
</dbReference>
<dbReference type="Pfam" id="PF01479">
    <property type="entry name" value="S4"/>
    <property type="match status" value="1"/>
</dbReference>
<dbReference type="SMART" id="SM00363">
    <property type="entry name" value="S4"/>
    <property type="match status" value="1"/>
</dbReference>
<keyword evidence="1" id="KW-0694">RNA-binding</keyword>
<dbReference type="PROSITE" id="PS50889">
    <property type="entry name" value="S4"/>
    <property type="match status" value="1"/>
</dbReference>
<organism evidence="3 4">
    <name type="scientific">Terrihalobacillus insolitus</name>
    <dbReference type="NCBI Taxonomy" id="2950438"/>
    <lineage>
        <taxon>Bacteria</taxon>
        <taxon>Bacillati</taxon>
        <taxon>Bacillota</taxon>
        <taxon>Bacilli</taxon>
        <taxon>Bacillales</taxon>
        <taxon>Bacillaceae</taxon>
        <taxon>Terrihalobacillus</taxon>
    </lineage>
</organism>
<proteinExistence type="predicted"/>
<dbReference type="InterPro" id="IPR036986">
    <property type="entry name" value="S4_RNA-bd_sf"/>
</dbReference>
<evidence type="ECO:0000313" key="4">
    <source>
        <dbReference type="Proteomes" id="UP001145050"/>
    </source>
</evidence>
<feature type="domain" description="RNA-binding S4" evidence="2">
    <location>
        <begin position="180"/>
        <end position="237"/>
    </location>
</feature>
<dbReference type="Pfam" id="PF17774">
    <property type="entry name" value="YlmH_RBD"/>
    <property type="match status" value="1"/>
</dbReference>
<dbReference type="InterPro" id="IPR012677">
    <property type="entry name" value="Nucleotide-bd_a/b_plait_sf"/>
</dbReference>
<dbReference type="EMBL" id="JAMQKB010000002">
    <property type="protein sequence ID" value="MDC3423675.1"/>
    <property type="molecule type" value="Genomic_DNA"/>
</dbReference>
<sequence>MDLYQHFRKEEHPFIDQVLSWRQAVETSYQSKLTDFLDPREQTIFSSIIGNSDDVVWGVYGGHAAERKRAVLAPYYVELTEEDYQIVLLEAKYPDKFVKLEHRDVLGAFLSLGMKRKKIGDITVGNGIIQIVVTADIASFVKMNFNEVKMAKVTFIDKDLDEKIVTNESWVEQDATVSSLRLDVVLKEMFRISRQQAVTFVQKGLVKVNFRVIEDPAFKLAEGDLLSLRGKGRGKITRVDGMTKKEKWKITIEKLK</sequence>
<dbReference type="CDD" id="cd00165">
    <property type="entry name" value="S4"/>
    <property type="match status" value="1"/>
</dbReference>
<keyword evidence="4" id="KW-1185">Reference proteome</keyword>
<dbReference type="GO" id="GO:0003723">
    <property type="term" value="F:RNA binding"/>
    <property type="evidence" value="ECO:0007669"/>
    <property type="project" value="UniProtKB-KW"/>
</dbReference>
<dbReference type="Gene3D" id="3.10.290.10">
    <property type="entry name" value="RNA-binding S4 domain"/>
    <property type="match status" value="1"/>
</dbReference>
<dbReference type="InterPro" id="IPR040591">
    <property type="entry name" value="RqcP2_RBD"/>
</dbReference>
<dbReference type="Gene3D" id="3.30.70.330">
    <property type="match status" value="1"/>
</dbReference>
<name>A0A9X3WR00_9BACI</name>
<evidence type="ECO:0000256" key="1">
    <source>
        <dbReference type="PROSITE-ProRule" id="PRU00182"/>
    </source>
</evidence>
<dbReference type="Gene3D" id="3.30.1370.160">
    <property type="match status" value="1"/>
</dbReference>
<accession>A0A9X3WR00</accession>
<gene>
    <name evidence="3" type="ORF">NC797_04030</name>
</gene>
<evidence type="ECO:0000313" key="3">
    <source>
        <dbReference type="EMBL" id="MDC3423675.1"/>
    </source>
</evidence>
<dbReference type="Proteomes" id="UP001145050">
    <property type="component" value="Unassembled WGS sequence"/>
</dbReference>
<comment type="caution">
    <text evidence="3">The sequence shown here is derived from an EMBL/GenBank/DDBJ whole genome shotgun (WGS) entry which is preliminary data.</text>
</comment>